<comment type="similarity">
    <text evidence="1">Belongs to the peptidase S1 family.</text>
</comment>
<evidence type="ECO:0000256" key="1">
    <source>
        <dbReference type="ARBA" id="ARBA00007664"/>
    </source>
</evidence>
<accession>A0AAD5H892</accession>
<dbReference type="SUPFAM" id="SSF50494">
    <property type="entry name" value="Trypsin-like serine proteases"/>
    <property type="match status" value="1"/>
</dbReference>
<dbReference type="InterPro" id="IPR009003">
    <property type="entry name" value="Peptidase_S1_PA"/>
</dbReference>
<dbReference type="InterPro" id="IPR001314">
    <property type="entry name" value="Peptidase_S1A"/>
</dbReference>
<evidence type="ECO:0000313" key="5">
    <source>
        <dbReference type="EMBL" id="KAI7844893.1"/>
    </source>
</evidence>
<gene>
    <name evidence="5" type="ORF">COHA_001542</name>
</gene>
<dbReference type="GO" id="GO:0004252">
    <property type="term" value="F:serine-type endopeptidase activity"/>
    <property type="evidence" value="ECO:0007669"/>
    <property type="project" value="InterPro"/>
</dbReference>
<dbReference type="GO" id="GO:0006508">
    <property type="term" value="P:proteolysis"/>
    <property type="evidence" value="ECO:0007669"/>
    <property type="project" value="InterPro"/>
</dbReference>
<organism evidence="5 6">
    <name type="scientific">Chlorella ohadii</name>
    <dbReference type="NCBI Taxonomy" id="2649997"/>
    <lineage>
        <taxon>Eukaryota</taxon>
        <taxon>Viridiplantae</taxon>
        <taxon>Chlorophyta</taxon>
        <taxon>core chlorophytes</taxon>
        <taxon>Trebouxiophyceae</taxon>
        <taxon>Chlorellales</taxon>
        <taxon>Chlorellaceae</taxon>
        <taxon>Chlorella clade</taxon>
        <taxon>Chlorella</taxon>
    </lineage>
</organism>
<dbReference type="PANTHER" id="PTHR24276:SF98">
    <property type="entry name" value="FI18310P1-RELATED"/>
    <property type="match status" value="1"/>
</dbReference>
<dbReference type="InterPro" id="IPR018114">
    <property type="entry name" value="TRYPSIN_HIS"/>
</dbReference>
<dbReference type="Pfam" id="PF00089">
    <property type="entry name" value="Trypsin"/>
    <property type="match status" value="1"/>
</dbReference>
<keyword evidence="3" id="KW-0732">Signal</keyword>
<dbReference type="EMBL" id="JADXDR010000023">
    <property type="protein sequence ID" value="KAI7844893.1"/>
    <property type="molecule type" value="Genomic_DNA"/>
</dbReference>
<protein>
    <recommendedName>
        <fullName evidence="4">Peptidase S1 domain-containing protein</fullName>
    </recommendedName>
</protein>
<dbReference type="InterPro" id="IPR050430">
    <property type="entry name" value="Peptidase_S1"/>
</dbReference>
<dbReference type="PROSITE" id="PS50240">
    <property type="entry name" value="TRYPSIN_DOM"/>
    <property type="match status" value="1"/>
</dbReference>
<feature type="signal peptide" evidence="3">
    <location>
        <begin position="1"/>
        <end position="19"/>
    </location>
</feature>
<evidence type="ECO:0000259" key="4">
    <source>
        <dbReference type="PROSITE" id="PS50240"/>
    </source>
</evidence>
<dbReference type="InterPro" id="IPR043504">
    <property type="entry name" value="Peptidase_S1_PA_chymotrypsin"/>
</dbReference>
<dbReference type="SMART" id="SM00020">
    <property type="entry name" value="Tryp_SPc"/>
    <property type="match status" value="1"/>
</dbReference>
<dbReference type="InterPro" id="IPR001254">
    <property type="entry name" value="Trypsin_dom"/>
</dbReference>
<dbReference type="AlphaFoldDB" id="A0AAD5H892"/>
<feature type="domain" description="Peptidase S1" evidence="4">
    <location>
        <begin position="27"/>
        <end position="301"/>
    </location>
</feature>
<reference evidence="5" key="1">
    <citation type="submission" date="2020-11" db="EMBL/GenBank/DDBJ databases">
        <title>Chlorella ohadii genome sequencing and assembly.</title>
        <authorList>
            <person name="Murik O."/>
            <person name="Treves H."/>
            <person name="Kedem I."/>
            <person name="Shotland Y."/>
            <person name="Kaplan A."/>
        </authorList>
    </citation>
    <scope>NUCLEOTIDE SEQUENCE</scope>
    <source>
        <strain evidence="5">1</strain>
    </source>
</reference>
<feature type="chain" id="PRO_5042204861" description="Peptidase S1 domain-containing protein" evidence="3">
    <location>
        <begin position="20"/>
        <end position="490"/>
    </location>
</feature>
<dbReference type="PROSITE" id="PS00134">
    <property type="entry name" value="TRYPSIN_HIS"/>
    <property type="match status" value="1"/>
</dbReference>
<evidence type="ECO:0000313" key="6">
    <source>
        <dbReference type="Proteomes" id="UP001205105"/>
    </source>
</evidence>
<comment type="caution">
    <text evidence="5">The sequence shown here is derived from an EMBL/GenBank/DDBJ whole genome shotgun (WGS) entry which is preliminary data.</text>
</comment>
<evidence type="ECO:0000256" key="3">
    <source>
        <dbReference type="SAM" id="SignalP"/>
    </source>
</evidence>
<evidence type="ECO:0000256" key="2">
    <source>
        <dbReference type="ARBA" id="ARBA00023157"/>
    </source>
</evidence>
<name>A0AAD5H892_9CHLO</name>
<dbReference type="CDD" id="cd00190">
    <property type="entry name" value="Tryp_SPc"/>
    <property type="match status" value="1"/>
</dbReference>
<dbReference type="PRINTS" id="PR00722">
    <property type="entry name" value="CHYMOTRYPSIN"/>
</dbReference>
<proteinExistence type="inferred from homology"/>
<keyword evidence="6" id="KW-1185">Reference proteome</keyword>
<sequence length="490" mass="52517">MRTALWAALLLGLAAVATAADNPAPAITLGQDAPFGRYRYMASLRTSKTAKPFCGGTLIHPHVLLTAAHCVRAVDTGDKKPPSQYLPWVRIGGYNRTEDTSKYELFHVKETIVHPWFKTKYTGAVTYDLMNYDAALMLLPGPGSTMPRIKLAGASIKPTLPAPAGSTVTTVGWGVTGFKPNGTRDYLEPLQQLKQVLLSIDECQKRNPQTTFTDESVNPPKSRTVKYNFTTNSMLCAAKSKGPYGVTCRGDSGGPLFVAGADASQDRQIGVVSWGPINCKEALAGYTDVGMIFDWIDEQVFRWTGDRLRPPFPPVTGSVLADNAGVGFDGKPVAYAGAKGDPLDIISSVPAKGMGWFLNGILTDGSTPGSQALGYVAWSYGATLAAQVDKAGRMAVTLGNKPVRQGQPPNLGKLVSVRYPKDSCKRGWCADRLLEITVKPFIKVAITQPWIAGATWGARGAFAPYLQVKVTLTQKPAQQPTGVLGQTIVV</sequence>
<dbReference type="Gene3D" id="2.40.10.10">
    <property type="entry name" value="Trypsin-like serine proteases"/>
    <property type="match status" value="1"/>
</dbReference>
<dbReference type="PANTHER" id="PTHR24276">
    <property type="entry name" value="POLYSERASE-RELATED"/>
    <property type="match status" value="1"/>
</dbReference>
<dbReference type="Proteomes" id="UP001205105">
    <property type="component" value="Unassembled WGS sequence"/>
</dbReference>
<keyword evidence="2" id="KW-1015">Disulfide bond</keyword>